<dbReference type="PIRSF" id="PIRSF028784">
    <property type="entry name" value="MrpF"/>
    <property type="match status" value="1"/>
</dbReference>
<dbReference type="STRING" id="1121117.SAMN02745977_00206"/>
<keyword evidence="3 8" id="KW-0813">Transport</keyword>
<keyword evidence="6 9" id="KW-1133">Transmembrane helix</keyword>
<reference evidence="10 11" key="1">
    <citation type="submission" date="2016-10" db="EMBL/GenBank/DDBJ databases">
        <authorList>
            <person name="de Groot N.N."/>
        </authorList>
    </citation>
    <scope>NUCLEOTIDE SEQUENCE [LARGE SCALE GENOMIC DNA]</scope>
    <source>
        <strain evidence="10 11">DSM 15123</strain>
    </source>
</reference>
<sequence>MSPVLTVALIFSLACFGIAAVLTLWRLLVGPSAQDRVLALDYLYCIALLAVLVLGINNVSAMYFEAALLIALTGYVSSAAMAKFLLRGEVIE</sequence>
<evidence type="ECO:0000256" key="3">
    <source>
        <dbReference type="ARBA" id="ARBA00022448"/>
    </source>
</evidence>
<dbReference type="PANTHER" id="PTHR34702">
    <property type="entry name" value="NA(+)/H(+) ANTIPORTER SUBUNIT F1"/>
    <property type="match status" value="1"/>
</dbReference>
<dbReference type="Pfam" id="PF04066">
    <property type="entry name" value="MrpF_PhaF"/>
    <property type="match status" value="1"/>
</dbReference>
<keyword evidence="8" id="KW-0406">Ion transport</keyword>
<evidence type="ECO:0000256" key="6">
    <source>
        <dbReference type="ARBA" id="ARBA00022989"/>
    </source>
</evidence>
<feature type="transmembrane region" description="Helical" evidence="9">
    <location>
        <begin position="37"/>
        <end position="56"/>
    </location>
</feature>
<comment type="subcellular location">
    <subcellularLocation>
        <location evidence="1 8">Cell membrane</location>
        <topology evidence="1 8">Multi-pass membrane protein</topology>
    </subcellularLocation>
</comment>
<keyword evidence="11" id="KW-1185">Reference proteome</keyword>
<dbReference type="InterPro" id="IPR007208">
    <property type="entry name" value="MrpF/PhaF-like"/>
</dbReference>
<gene>
    <name evidence="10" type="ORF">SAMN02745977_00206</name>
</gene>
<dbReference type="Proteomes" id="UP000199531">
    <property type="component" value="Unassembled WGS sequence"/>
</dbReference>
<keyword evidence="4 8" id="KW-1003">Cell membrane</keyword>
<protein>
    <submittedName>
        <fullName evidence="10">Multisubunit potassium/proton antiporter, PhaF subunit (TC 2.A.63.1.1)</fullName>
    </submittedName>
</protein>
<dbReference type="GO" id="GO:0015385">
    <property type="term" value="F:sodium:proton antiporter activity"/>
    <property type="evidence" value="ECO:0007669"/>
    <property type="project" value="TreeGrafter"/>
</dbReference>
<comment type="similarity">
    <text evidence="2 8">Belongs to the CPA3 antiporters (TC 2.A.63) subunit F family.</text>
</comment>
<accession>A0A1H8D6M7</accession>
<keyword evidence="5 9" id="KW-0812">Transmembrane</keyword>
<dbReference type="GO" id="GO:0005886">
    <property type="term" value="C:plasma membrane"/>
    <property type="evidence" value="ECO:0007669"/>
    <property type="project" value="UniProtKB-SubCell"/>
</dbReference>
<feature type="transmembrane region" description="Helical" evidence="9">
    <location>
        <begin position="62"/>
        <end position="86"/>
    </location>
</feature>
<evidence type="ECO:0000256" key="5">
    <source>
        <dbReference type="ARBA" id="ARBA00022692"/>
    </source>
</evidence>
<name>A0A1H8D6M7_9BURK</name>
<evidence type="ECO:0000256" key="8">
    <source>
        <dbReference type="PIRNR" id="PIRNR028784"/>
    </source>
</evidence>
<evidence type="ECO:0000256" key="9">
    <source>
        <dbReference type="SAM" id="Phobius"/>
    </source>
</evidence>
<keyword evidence="7 8" id="KW-0472">Membrane</keyword>
<evidence type="ECO:0000313" key="11">
    <source>
        <dbReference type="Proteomes" id="UP000199531"/>
    </source>
</evidence>
<keyword evidence="8" id="KW-0050">Antiport</keyword>
<dbReference type="PANTHER" id="PTHR34702:SF1">
    <property type="entry name" value="NA(+)_H(+) ANTIPORTER SUBUNIT F"/>
    <property type="match status" value="1"/>
</dbReference>
<evidence type="ECO:0000256" key="7">
    <source>
        <dbReference type="ARBA" id="ARBA00023136"/>
    </source>
</evidence>
<evidence type="ECO:0000256" key="4">
    <source>
        <dbReference type="ARBA" id="ARBA00022475"/>
    </source>
</evidence>
<dbReference type="EMBL" id="FOCW01000001">
    <property type="protein sequence ID" value="SEN02953.1"/>
    <property type="molecule type" value="Genomic_DNA"/>
</dbReference>
<dbReference type="AlphaFoldDB" id="A0A1H8D6M7"/>
<evidence type="ECO:0000256" key="1">
    <source>
        <dbReference type="ARBA" id="ARBA00004651"/>
    </source>
</evidence>
<feature type="transmembrane region" description="Helical" evidence="9">
    <location>
        <begin position="6"/>
        <end position="25"/>
    </location>
</feature>
<dbReference type="NCBIfam" id="NF004812">
    <property type="entry name" value="PRK06161.1"/>
    <property type="match status" value="1"/>
</dbReference>
<dbReference type="OrthoDB" id="9800226at2"/>
<proteinExistence type="inferred from homology"/>
<evidence type="ECO:0000256" key="2">
    <source>
        <dbReference type="ARBA" id="ARBA00009212"/>
    </source>
</evidence>
<evidence type="ECO:0000313" key="10">
    <source>
        <dbReference type="EMBL" id="SEN02953.1"/>
    </source>
</evidence>
<organism evidence="10 11">
    <name type="scientific">Brachymonas denitrificans DSM 15123</name>
    <dbReference type="NCBI Taxonomy" id="1121117"/>
    <lineage>
        <taxon>Bacteria</taxon>
        <taxon>Pseudomonadati</taxon>
        <taxon>Pseudomonadota</taxon>
        <taxon>Betaproteobacteria</taxon>
        <taxon>Burkholderiales</taxon>
        <taxon>Comamonadaceae</taxon>
        <taxon>Brachymonas</taxon>
    </lineage>
</organism>
<dbReference type="RefSeq" id="WP_091812911.1">
    <property type="nucleotide sequence ID" value="NZ_FOCW01000001.1"/>
</dbReference>